<evidence type="ECO:0000259" key="2">
    <source>
        <dbReference type="Pfam" id="PF13471"/>
    </source>
</evidence>
<dbReference type="EMBL" id="JACOOQ010000001">
    <property type="protein sequence ID" value="MBC5638967.1"/>
    <property type="molecule type" value="Genomic_DNA"/>
</dbReference>
<proteinExistence type="predicted"/>
<evidence type="ECO:0000313" key="3">
    <source>
        <dbReference type="EMBL" id="MBC5638967.1"/>
    </source>
</evidence>
<gene>
    <name evidence="3" type="ORF">H8R92_00700</name>
</gene>
<organism evidence="3 4">
    <name type="scientific">Clostridium lentum</name>
    <dbReference type="NCBI Taxonomy" id="2763037"/>
    <lineage>
        <taxon>Bacteria</taxon>
        <taxon>Bacillati</taxon>
        <taxon>Bacillota</taxon>
        <taxon>Clostridia</taxon>
        <taxon>Eubacteriales</taxon>
        <taxon>Clostridiaceae</taxon>
        <taxon>Clostridium</taxon>
    </lineage>
</organism>
<name>A0A8I0DN10_9CLOT</name>
<dbReference type="InterPro" id="IPR032708">
    <property type="entry name" value="McjB_C"/>
</dbReference>
<sequence length="152" mass="17574">MQSLLKFFKKIKTFFKIKNQDKLAFIKAFIYMGYFRSFILFVPFNKLRKRMGKIKLESPQEVDDECYKKAVRIARIVGIVSYHTPWESKCLVQALTAQKMLKKQGVSTTLYLGVKKDNNNQMLAHAWIRCGDYFVTGGGNRHGYAVVAKFAS</sequence>
<dbReference type="RefSeq" id="WP_022212185.1">
    <property type="nucleotide sequence ID" value="NZ_JACOOQ010000001.1"/>
</dbReference>
<evidence type="ECO:0000313" key="4">
    <source>
        <dbReference type="Proteomes" id="UP000662088"/>
    </source>
</evidence>
<keyword evidence="1" id="KW-1133">Transmembrane helix</keyword>
<dbReference type="Pfam" id="PF13471">
    <property type="entry name" value="Transglut_core3"/>
    <property type="match status" value="1"/>
</dbReference>
<keyword evidence="1" id="KW-0812">Transmembrane</keyword>
<dbReference type="Proteomes" id="UP000662088">
    <property type="component" value="Unassembled WGS sequence"/>
</dbReference>
<protein>
    <submittedName>
        <fullName evidence="3">Lasso peptide biosynthesis B2 protein</fullName>
    </submittedName>
</protein>
<reference evidence="3" key="1">
    <citation type="submission" date="2020-08" db="EMBL/GenBank/DDBJ databases">
        <title>Genome public.</title>
        <authorList>
            <person name="Liu C."/>
            <person name="Sun Q."/>
        </authorList>
    </citation>
    <scope>NUCLEOTIDE SEQUENCE</scope>
    <source>
        <strain evidence="3">NSJ-42</strain>
    </source>
</reference>
<keyword evidence="1" id="KW-0472">Membrane</keyword>
<comment type="caution">
    <text evidence="3">The sequence shown here is derived from an EMBL/GenBank/DDBJ whole genome shotgun (WGS) entry which is preliminary data.</text>
</comment>
<dbReference type="NCBIfam" id="NF033537">
    <property type="entry name" value="lasso_biosyn_B2"/>
    <property type="match status" value="1"/>
</dbReference>
<accession>A0A8I0DN10</accession>
<feature type="domain" description="Microcin J25-processing protein McjB C-terminal" evidence="2">
    <location>
        <begin position="41"/>
        <end position="148"/>
    </location>
</feature>
<evidence type="ECO:0000256" key="1">
    <source>
        <dbReference type="SAM" id="Phobius"/>
    </source>
</evidence>
<dbReference type="AlphaFoldDB" id="A0A8I0DN10"/>
<dbReference type="InterPro" id="IPR053521">
    <property type="entry name" value="McjB-like"/>
</dbReference>
<keyword evidence="4" id="KW-1185">Reference proteome</keyword>
<feature type="transmembrane region" description="Helical" evidence="1">
    <location>
        <begin position="24"/>
        <end position="44"/>
    </location>
</feature>